<evidence type="ECO:0000256" key="4">
    <source>
        <dbReference type="PROSITE-ProRule" id="PRU00433"/>
    </source>
</evidence>
<name>A0A366HVB8_9BACT</name>
<keyword evidence="2 4" id="KW-0479">Metal-binding</keyword>
<dbReference type="InterPro" id="IPR036909">
    <property type="entry name" value="Cyt_c-like_dom_sf"/>
</dbReference>
<dbReference type="PANTHER" id="PTHR40394:SF2">
    <property type="entry name" value="QUINOL:CYTOCHROME C OXIDOREDUCTASE MEMBRANE PROTEIN"/>
    <property type="match status" value="1"/>
</dbReference>
<evidence type="ECO:0000313" key="7">
    <source>
        <dbReference type="Proteomes" id="UP000253426"/>
    </source>
</evidence>
<organism evidence="6 7">
    <name type="scientific">Roseimicrobium gellanilyticum</name>
    <dbReference type="NCBI Taxonomy" id="748857"/>
    <lineage>
        <taxon>Bacteria</taxon>
        <taxon>Pseudomonadati</taxon>
        <taxon>Verrucomicrobiota</taxon>
        <taxon>Verrucomicrobiia</taxon>
        <taxon>Verrucomicrobiales</taxon>
        <taxon>Verrucomicrobiaceae</taxon>
        <taxon>Roseimicrobium</taxon>
    </lineage>
</organism>
<keyword evidence="7" id="KW-1185">Reference proteome</keyword>
<dbReference type="InterPro" id="IPR009056">
    <property type="entry name" value="Cyt_c-like_dom"/>
</dbReference>
<dbReference type="PROSITE" id="PS51007">
    <property type="entry name" value="CYTC"/>
    <property type="match status" value="1"/>
</dbReference>
<dbReference type="RefSeq" id="WP_113956425.1">
    <property type="nucleotide sequence ID" value="NZ_QNRR01000001.1"/>
</dbReference>
<reference evidence="6 7" key="1">
    <citation type="submission" date="2018-06" db="EMBL/GenBank/DDBJ databases">
        <title>Genomic Encyclopedia of Type Strains, Phase IV (KMG-IV): sequencing the most valuable type-strain genomes for metagenomic binning, comparative biology and taxonomic classification.</title>
        <authorList>
            <person name="Goeker M."/>
        </authorList>
    </citation>
    <scope>NUCLEOTIDE SEQUENCE [LARGE SCALE GENOMIC DNA]</scope>
    <source>
        <strain evidence="6 7">DSM 25532</strain>
    </source>
</reference>
<evidence type="ECO:0000256" key="1">
    <source>
        <dbReference type="ARBA" id="ARBA00022617"/>
    </source>
</evidence>
<evidence type="ECO:0000256" key="3">
    <source>
        <dbReference type="ARBA" id="ARBA00023004"/>
    </source>
</evidence>
<keyword evidence="1 4" id="KW-0349">Heme</keyword>
<comment type="caution">
    <text evidence="6">The sequence shown here is derived from an EMBL/GenBank/DDBJ whole genome shotgun (WGS) entry which is preliminary data.</text>
</comment>
<dbReference type="GO" id="GO:0020037">
    <property type="term" value="F:heme binding"/>
    <property type="evidence" value="ECO:0007669"/>
    <property type="project" value="InterPro"/>
</dbReference>
<dbReference type="PANTHER" id="PTHR40394">
    <property type="entry name" value="LIPOPROTEIN-RELATED"/>
    <property type="match status" value="1"/>
</dbReference>
<dbReference type="GO" id="GO:0009055">
    <property type="term" value="F:electron transfer activity"/>
    <property type="evidence" value="ECO:0007669"/>
    <property type="project" value="InterPro"/>
</dbReference>
<dbReference type="GO" id="GO:0046872">
    <property type="term" value="F:metal ion binding"/>
    <property type="evidence" value="ECO:0007669"/>
    <property type="project" value="UniProtKB-KW"/>
</dbReference>
<dbReference type="Gene3D" id="1.10.760.10">
    <property type="entry name" value="Cytochrome c-like domain"/>
    <property type="match status" value="1"/>
</dbReference>
<accession>A0A366HVB8</accession>
<protein>
    <submittedName>
        <fullName evidence="6">Cbb3-type cytochrome c oxidase subunit III</fullName>
    </submittedName>
</protein>
<proteinExistence type="predicted"/>
<dbReference type="Pfam" id="PF13442">
    <property type="entry name" value="Cytochrome_CBB3"/>
    <property type="match status" value="1"/>
</dbReference>
<evidence type="ECO:0000313" key="6">
    <source>
        <dbReference type="EMBL" id="RBP47494.1"/>
    </source>
</evidence>
<feature type="domain" description="Cytochrome c" evidence="5">
    <location>
        <begin position="117"/>
        <end position="208"/>
    </location>
</feature>
<gene>
    <name evidence="6" type="ORF">DES53_101291</name>
</gene>
<dbReference type="SUPFAM" id="SSF46626">
    <property type="entry name" value="Cytochrome c"/>
    <property type="match status" value="1"/>
</dbReference>
<evidence type="ECO:0000259" key="5">
    <source>
        <dbReference type="PROSITE" id="PS51007"/>
    </source>
</evidence>
<keyword evidence="3 4" id="KW-0408">Iron</keyword>
<dbReference type="EMBL" id="QNRR01000001">
    <property type="protein sequence ID" value="RBP47494.1"/>
    <property type="molecule type" value="Genomic_DNA"/>
</dbReference>
<dbReference type="Proteomes" id="UP000253426">
    <property type="component" value="Unassembled WGS sequence"/>
</dbReference>
<evidence type="ECO:0000256" key="2">
    <source>
        <dbReference type="ARBA" id="ARBA00022723"/>
    </source>
</evidence>
<sequence length="218" mass="24245">MKYFFLIYILVAVAVVSFAGLRGHKTEKTPWEIFPDMDRQAKVKYQRSSNFFEDGHAMRHPVKGTMPIGFEMPSKPASQGFEKQEYGFTHGTGYYYTGKVGDFYGDGFPKEVVLDNALLKRGMERYNIHCAICHGSSGNGKGMVTKYTMVAPTDLTGAGIDDPANAAYRPDGKIYDVITNGWNQMGSYGANISVEDRWAIVAYVRTLQHAVKNPVSGK</sequence>
<dbReference type="OrthoDB" id="9773456at2"/>
<dbReference type="AlphaFoldDB" id="A0A366HVB8"/>